<protein>
    <submittedName>
        <fullName evidence="4">TetR family transcriptional regulator</fullName>
    </submittedName>
</protein>
<name>A0ABQ3VDL5_9CHLR</name>
<dbReference type="Gene3D" id="1.10.357.10">
    <property type="entry name" value="Tetracycline Repressor, domain 2"/>
    <property type="match status" value="1"/>
</dbReference>
<dbReference type="PANTHER" id="PTHR43479">
    <property type="entry name" value="ACREF/ENVCD OPERON REPRESSOR-RELATED"/>
    <property type="match status" value="1"/>
</dbReference>
<reference evidence="4 5" key="1">
    <citation type="journal article" date="2021" name="Int. J. Syst. Evol. Microbiol.">
        <title>Reticulibacter mediterranei gen. nov., sp. nov., within the new family Reticulibacteraceae fam. nov., and Ktedonospora formicarum gen. nov., sp. nov., Ktedonobacter robiniae sp. nov., Dictyobacter formicarum sp. nov. and Dictyobacter arantiisoli sp. nov., belonging to the class Ktedonobacteria.</title>
        <authorList>
            <person name="Yabe S."/>
            <person name="Zheng Y."/>
            <person name="Wang C.M."/>
            <person name="Sakai Y."/>
            <person name="Abe K."/>
            <person name="Yokota A."/>
            <person name="Donadio S."/>
            <person name="Cavaletti L."/>
            <person name="Monciardini P."/>
        </authorList>
    </citation>
    <scope>NUCLEOTIDE SEQUENCE [LARGE SCALE GENOMIC DNA]</scope>
    <source>
        <strain evidence="4 5">SOSP1-9</strain>
    </source>
</reference>
<evidence type="ECO:0000313" key="4">
    <source>
        <dbReference type="EMBL" id="GHO83753.1"/>
    </source>
</evidence>
<accession>A0ABQ3VDL5</accession>
<dbReference type="EMBL" id="BNJJ01000004">
    <property type="protein sequence ID" value="GHO83753.1"/>
    <property type="molecule type" value="Genomic_DNA"/>
</dbReference>
<dbReference type="Pfam" id="PF00440">
    <property type="entry name" value="TetR_N"/>
    <property type="match status" value="1"/>
</dbReference>
<dbReference type="InterPro" id="IPR050624">
    <property type="entry name" value="HTH-type_Tx_Regulator"/>
</dbReference>
<dbReference type="PANTHER" id="PTHR43479:SF7">
    <property type="entry name" value="TETR-FAMILY TRANSCRIPTIONAL REGULATOR"/>
    <property type="match status" value="1"/>
</dbReference>
<evidence type="ECO:0000256" key="1">
    <source>
        <dbReference type="ARBA" id="ARBA00023125"/>
    </source>
</evidence>
<dbReference type="InterPro" id="IPR001647">
    <property type="entry name" value="HTH_TetR"/>
</dbReference>
<dbReference type="Proteomes" id="UP000635565">
    <property type="component" value="Unassembled WGS sequence"/>
</dbReference>
<feature type="domain" description="HTH tetR-type" evidence="3">
    <location>
        <begin position="9"/>
        <end position="69"/>
    </location>
</feature>
<organism evidence="4 5">
    <name type="scientific">Dictyobacter formicarum</name>
    <dbReference type="NCBI Taxonomy" id="2778368"/>
    <lineage>
        <taxon>Bacteria</taxon>
        <taxon>Bacillati</taxon>
        <taxon>Chloroflexota</taxon>
        <taxon>Ktedonobacteria</taxon>
        <taxon>Ktedonobacterales</taxon>
        <taxon>Dictyobacteraceae</taxon>
        <taxon>Dictyobacter</taxon>
    </lineage>
</organism>
<dbReference type="PROSITE" id="PS50977">
    <property type="entry name" value="HTH_TETR_2"/>
    <property type="match status" value="1"/>
</dbReference>
<proteinExistence type="predicted"/>
<feature type="DNA-binding region" description="H-T-H motif" evidence="2">
    <location>
        <begin position="32"/>
        <end position="51"/>
    </location>
</feature>
<evidence type="ECO:0000259" key="3">
    <source>
        <dbReference type="PROSITE" id="PS50977"/>
    </source>
</evidence>
<dbReference type="InterPro" id="IPR009057">
    <property type="entry name" value="Homeodomain-like_sf"/>
</dbReference>
<dbReference type="RefSeq" id="WP_201361408.1">
    <property type="nucleotide sequence ID" value="NZ_BNJJ01000004.1"/>
</dbReference>
<evidence type="ECO:0000313" key="5">
    <source>
        <dbReference type="Proteomes" id="UP000635565"/>
    </source>
</evidence>
<dbReference type="SUPFAM" id="SSF46689">
    <property type="entry name" value="Homeodomain-like"/>
    <property type="match status" value="1"/>
</dbReference>
<keyword evidence="1 2" id="KW-0238">DNA-binding</keyword>
<sequence>MGIQDRRIRRTQHRLATALIDLTLEKGFDAVTIRDITERADVGYATFFRHYKDKYELLKDVLDVVLIELVSLLRTAQPTNGPGSTGALIFRYVQEHNEVVRALLGTQNLRQQLLKAATETTISESGPRPGSIIPLEIASYHIVASSIALIEWWLDHDMPYPIELMGNIYEELIARPTNEAALLPREQ</sequence>
<keyword evidence="5" id="KW-1185">Reference proteome</keyword>
<comment type="caution">
    <text evidence="4">The sequence shown here is derived from an EMBL/GenBank/DDBJ whole genome shotgun (WGS) entry which is preliminary data.</text>
</comment>
<evidence type="ECO:0000256" key="2">
    <source>
        <dbReference type="PROSITE-ProRule" id="PRU00335"/>
    </source>
</evidence>
<gene>
    <name evidence="4" type="ORF">KSZ_17590</name>
</gene>